<evidence type="ECO:0008006" key="4">
    <source>
        <dbReference type="Google" id="ProtNLM"/>
    </source>
</evidence>
<accession>E4RV91</accession>
<dbReference type="EMBL" id="CP002305">
    <property type="protein sequence ID" value="ADQ18829.1"/>
    <property type="molecule type" value="Genomic_DNA"/>
</dbReference>
<dbReference type="eggNOG" id="COG2067">
    <property type="taxonomic scope" value="Bacteria"/>
</dbReference>
<organism evidence="2 3">
    <name type="scientific">Leadbetterella byssophila (strain DSM 17132 / JCM 16389 / KACC 11308 / NBRC 106382 / 4M15)</name>
    <dbReference type="NCBI Taxonomy" id="649349"/>
    <lineage>
        <taxon>Bacteria</taxon>
        <taxon>Pseudomonadati</taxon>
        <taxon>Bacteroidota</taxon>
        <taxon>Cytophagia</taxon>
        <taxon>Cytophagales</taxon>
        <taxon>Leadbetterellaceae</taxon>
        <taxon>Leadbetterella</taxon>
    </lineage>
</organism>
<protein>
    <recommendedName>
        <fullName evidence="4">DUF2490 domain-containing protein</fullName>
    </recommendedName>
</protein>
<evidence type="ECO:0000313" key="3">
    <source>
        <dbReference type="Proteomes" id="UP000007435"/>
    </source>
</evidence>
<proteinExistence type="predicted"/>
<evidence type="ECO:0000313" key="2">
    <source>
        <dbReference type="EMBL" id="ADQ18829.1"/>
    </source>
</evidence>
<dbReference type="HOGENOM" id="CLU_089264_0_0_10"/>
<dbReference type="AlphaFoldDB" id="E4RV91"/>
<dbReference type="Pfam" id="PF10677">
    <property type="entry name" value="DUF2490"/>
    <property type="match status" value="1"/>
</dbReference>
<feature type="signal peptide" evidence="1">
    <location>
        <begin position="1"/>
        <end position="16"/>
    </location>
</feature>
<dbReference type="InterPro" id="IPR019619">
    <property type="entry name" value="DUF2490"/>
</dbReference>
<sequence length="247" mass="28827">MRQFIFTLLLPLSSFAQTISTNTNAWLHYMGTFQFHPKWSSSFETSIRGANVTQEFQQFFLRPSLDYKVSSRFTTSLGYTYVLTGVYGEPALNKRNMHENHAWIQAQLNTPIKKTNLTHRWRNESRWVFINEDEPYAYRNRMRYMLILNQPLAQSPFSILAGNEVFLNMGKNAGKTLLNQNRIIAGMAYKFNPRNQVQLAYIHQTIKSFNNTIQENNATIRLSYVSRVELLKKRETPTLSPRILSSL</sequence>
<reference key="1">
    <citation type="submission" date="2010-11" db="EMBL/GenBank/DDBJ databases">
        <title>The complete genome of Leadbetterella byssophila DSM 17132.</title>
        <authorList>
            <consortium name="US DOE Joint Genome Institute (JGI-PGF)"/>
            <person name="Lucas S."/>
            <person name="Copeland A."/>
            <person name="Lapidus A."/>
            <person name="Glavina del Rio T."/>
            <person name="Dalin E."/>
            <person name="Tice H."/>
            <person name="Bruce D."/>
            <person name="Goodwin L."/>
            <person name="Pitluck S."/>
            <person name="Kyrpides N."/>
            <person name="Mavromatis K."/>
            <person name="Ivanova N."/>
            <person name="Teshima H."/>
            <person name="Brettin T."/>
            <person name="Detter J.C."/>
            <person name="Han C."/>
            <person name="Tapia R."/>
            <person name="Land M."/>
            <person name="Hauser L."/>
            <person name="Markowitz V."/>
            <person name="Cheng J.-F."/>
            <person name="Hugenholtz P."/>
            <person name="Woyke T."/>
            <person name="Wu D."/>
            <person name="Tindall B."/>
            <person name="Pomrenke H.G."/>
            <person name="Brambilla E."/>
            <person name="Klenk H.-P."/>
            <person name="Eisen J.A."/>
        </authorList>
    </citation>
    <scope>NUCLEOTIDE SEQUENCE [LARGE SCALE GENOMIC DNA]</scope>
    <source>
        <strain>DSM 17132</strain>
    </source>
</reference>
<evidence type="ECO:0000256" key="1">
    <source>
        <dbReference type="SAM" id="SignalP"/>
    </source>
</evidence>
<keyword evidence="1" id="KW-0732">Signal</keyword>
<name>E4RV91_LEAB4</name>
<dbReference type="Proteomes" id="UP000007435">
    <property type="component" value="Chromosome"/>
</dbReference>
<dbReference type="KEGG" id="lby:Lbys_3168"/>
<dbReference type="STRING" id="649349.Lbys_3168"/>
<keyword evidence="3" id="KW-1185">Reference proteome</keyword>
<gene>
    <name evidence="2" type="ordered locus">Lbys_3168</name>
</gene>
<dbReference type="RefSeq" id="WP_013409856.1">
    <property type="nucleotide sequence ID" value="NC_014655.1"/>
</dbReference>
<reference evidence="2 3" key="2">
    <citation type="journal article" date="2011" name="Stand. Genomic Sci.">
        <title>Complete genome sequence of Leadbetterella byssophila type strain (4M15).</title>
        <authorList>
            <person name="Abt B."/>
            <person name="Teshima H."/>
            <person name="Lucas S."/>
            <person name="Lapidus A."/>
            <person name="Del Rio T.G."/>
            <person name="Nolan M."/>
            <person name="Tice H."/>
            <person name="Cheng J.F."/>
            <person name="Pitluck S."/>
            <person name="Liolios K."/>
            <person name="Pagani I."/>
            <person name="Ivanova N."/>
            <person name="Mavromatis K."/>
            <person name="Pati A."/>
            <person name="Tapia R."/>
            <person name="Han C."/>
            <person name="Goodwin L."/>
            <person name="Chen A."/>
            <person name="Palaniappan K."/>
            <person name="Land M."/>
            <person name="Hauser L."/>
            <person name="Chang Y.J."/>
            <person name="Jeffries C.D."/>
            <person name="Rohde M."/>
            <person name="Goker M."/>
            <person name="Tindall B.J."/>
            <person name="Detter J.C."/>
            <person name="Woyke T."/>
            <person name="Bristow J."/>
            <person name="Eisen J.A."/>
            <person name="Markowitz V."/>
            <person name="Hugenholtz P."/>
            <person name="Klenk H.P."/>
            <person name="Kyrpides N.C."/>
        </authorList>
    </citation>
    <scope>NUCLEOTIDE SEQUENCE [LARGE SCALE GENOMIC DNA]</scope>
    <source>
        <strain evidence="3">DSM 17132 / JCM 16389 / KACC 11308 / NBRC 106382 / 4M15</strain>
    </source>
</reference>
<dbReference type="OrthoDB" id="1118734at2"/>
<feature type="chain" id="PRO_5003186959" description="DUF2490 domain-containing protein" evidence="1">
    <location>
        <begin position="17"/>
        <end position="247"/>
    </location>
</feature>